<reference evidence="1 2" key="1">
    <citation type="submission" date="2019-05" db="EMBL/GenBank/DDBJ databases">
        <title>Another draft genome of Portunus trituberculatus and its Hox gene families provides insights of decapod evolution.</title>
        <authorList>
            <person name="Jeong J.-H."/>
            <person name="Song I."/>
            <person name="Kim S."/>
            <person name="Choi T."/>
            <person name="Kim D."/>
            <person name="Ryu S."/>
            <person name="Kim W."/>
        </authorList>
    </citation>
    <scope>NUCLEOTIDE SEQUENCE [LARGE SCALE GENOMIC DNA]</scope>
    <source>
        <tissue evidence="1">Muscle</tissue>
    </source>
</reference>
<proteinExistence type="predicted"/>
<name>A0A5B7HR61_PORTR</name>
<organism evidence="1 2">
    <name type="scientific">Portunus trituberculatus</name>
    <name type="common">Swimming crab</name>
    <name type="synonym">Neptunus trituberculatus</name>
    <dbReference type="NCBI Taxonomy" id="210409"/>
    <lineage>
        <taxon>Eukaryota</taxon>
        <taxon>Metazoa</taxon>
        <taxon>Ecdysozoa</taxon>
        <taxon>Arthropoda</taxon>
        <taxon>Crustacea</taxon>
        <taxon>Multicrustacea</taxon>
        <taxon>Malacostraca</taxon>
        <taxon>Eumalacostraca</taxon>
        <taxon>Eucarida</taxon>
        <taxon>Decapoda</taxon>
        <taxon>Pleocyemata</taxon>
        <taxon>Brachyura</taxon>
        <taxon>Eubrachyura</taxon>
        <taxon>Portunoidea</taxon>
        <taxon>Portunidae</taxon>
        <taxon>Portuninae</taxon>
        <taxon>Portunus</taxon>
    </lineage>
</organism>
<dbReference type="Proteomes" id="UP000324222">
    <property type="component" value="Unassembled WGS sequence"/>
</dbReference>
<accession>A0A5B7HR61</accession>
<gene>
    <name evidence="1" type="ORF">E2C01_069859</name>
</gene>
<sequence>MGLHAAPHALLCHTPRRDHARPKTGRMTDACHTHAGNNCWSVLGTMLRTLTVMIAAAAAARGLVHTSATTVTPAVSDIMRHWCGVHVWPKPRQSEKHVTSKCGRVRLSKHLQNETTPSIISLV</sequence>
<evidence type="ECO:0000313" key="2">
    <source>
        <dbReference type="Proteomes" id="UP000324222"/>
    </source>
</evidence>
<evidence type="ECO:0000313" key="1">
    <source>
        <dbReference type="EMBL" id="MPC75471.1"/>
    </source>
</evidence>
<protein>
    <submittedName>
        <fullName evidence="1">Uncharacterized protein</fullName>
    </submittedName>
</protein>
<comment type="caution">
    <text evidence="1">The sequence shown here is derived from an EMBL/GenBank/DDBJ whole genome shotgun (WGS) entry which is preliminary data.</text>
</comment>
<dbReference type="AlphaFoldDB" id="A0A5B7HR61"/>
<dbReference type="EMBL" id="VSRR010041190">
    <property type="protein sequence ID" value="MPC75471.1"/>
    <property type="molecule type" value="Genomic_DNA"/>
</dbReference>
<keyword evidence="2" id="KW-1185">Reference proteome</keyword>